<evidence type="ECO:0000313" key="2">
    <source>
        <dbReference type="Proteomes" id="UP000830395"/>
    </source>
</evidence>
<gene>
    <name evidence="1" type="ORF">PDJAM_G00120320</name>
</gene>
<protein>
    <submittedName>
        <fullName evidence="1">Uncharacterized protein</fullName>
    </submittedName>
</protein>
<dbReference type="EMBL" id="CM040994">
    <property type="protein sequence ID" value="MCJ8744579.1"/>
    <property type="molecule type" value="Genomic_DNA"/>
</dbReference>
<dbReference type="Proteomes" id="UP000830395">
    <property type="component" value="Chromosome 20"/>
</dbReference>
<organism evidence="1 2">
    <name type="scientific">Pangasius djambal</name>
    <dbReference type="NCBI Taxonomy" id="1691987"/>
    <lineage>
        <taxon>Eukaryota</taxon>
        <taxon>Metazoa</taxon>
        <taxon>Chordata</taxon>
        <taxon>Craniata</taxon>
        <taxon>Vertebrata</taxon>
        <taxon>Euteleostomi</taxon>
        <taxon>Actinopterygii</taxon>
        <taxon>Neopterygii</taxon>
        <taxon>Teleostei</taxon>
        <taxon>Ostariophysi</taxon>
        <taxon>Siluriformes</taxon>
        <taxon>Pangasiidae</taxon>
        <taxon>Pangasius</taxon>
    </lineage>
</organism>
<name>A0ACC5Z988_9TELE</name>
<reference evidence="1" key="1">
    <citation type="submission" date="2020-02" db="EMBL/GenBank/DDBJ databases">
        <title>Genome sequencing of the panga catfish, Pangasius djambal.</title>
        <authorList>
            <person name="Wen M."/>
            <person name="Zahm M."/>
            <person name="Roques C."/>
            <person name="Cabau C."/>
            <person name="Klopp C."/>
            <person name="Donnadieu C."/>
            <person name="Jouanno E."/>
            <person name="Avarre J.-C."/>
            <person name="Campet M."/>
            <person name="Ha T."/>
            <person name="Dugue R."/>
            <person name="Lampietro C."/>
            <person name="Louis A."/>
            <person name="Herpin A."/>
            <person name="Echchiki A."/>
            <person name="Berthelot C."/>
            <person name="Parey E."/>
            <person name="Roest-Crollius H."/>
            <person name="Braasch I."/>
            <person name="Postlethwait J.H."/>
            <person name="Bobe J."/>
            <person name="Montfort J."/>
            <person name="Bouchez O."/>
            <person name="Begum T."/>
            <person name="Schartl M."/>
            <person name="Gustiano R."/>
            <person name="Guiguen Y."/>
        </authorList>
    </citation>
    <scope>NUCLEOTIDE SEQUENCE</scope>
    <source>
        <strain evidence="1">Pdj_M5554</strain>
    </source>
</reference>
<sequence>MSLRVYWLLLLNVAVNISAETVYSSGSQYGSEIGNLAEAKRTPATSERLQVSCSGVKGQALQSVVLIWFKTCSL</sequence>
<evidence type="ECO:0000313" key="1">
    <source>
        <dbReference type="EMBL" id="MCJ8744579.1"/>
    </source>
</evidence>
<keyword evidence="2" id="KW-1185">Reference proteome</keyword>
<accession>A0ACC5Z988</accession>
<proteinExistence type="predicted"/>
<comment type="caution">
    <text evidence="1">The sequence shown here is derived from an EMBL/GenBank/DDBJ whole genome shotgun (WGS) entry which is preliminary data.</text>
</comment>